<gene>
    <name evidence="8" type="primary">ldh</name>
    <name evidence="13" type="ORF">CHUV0807_2423</name>
</gene>
<dbReference type="InterPro" id="IPR022383">
    <property type="entry name" value="Lactate/malate_DH_C"/>
</dbReference>
<feature type="binding site" evidence="8">
    <location>
        <begin position="145"/>
        <end position="148"/>
    </location>
    <ligand>
        <name>substrate</name>
    </ligand>
</feature>
<sequence length="313" mass="32956">MAKVGVIGAGFVGATAAYAMMLNGTCSEIVLIDRDEARAKAEAADIAHGAPLAKGVRAYAGDYPDLKDAALVVIAAGSNQKPGESRLNLLARNAAILASIVPEIVKVAPDAVVLLVSNPVDIMTSIARALHPTPSLVMGSGTILDSARFRQLIGERAGVNARYVHSYVMGEHGDSSVMCWSSALIAGMPVATFMRERKIPWDDKIMDAIAYDVRNAALSIIAGKHATYYGIGIAVNSLADAIINDRHAVYTASGSCAFDDVCLSLPRLIGRKGILETLMPPLNKDESVALSHSAQVLYDAQEGVLKDGKLVCL</sequence>
<comment type="pathway">
    <text evidence="2 8">Fermentation; pyruvate fermentation to lactate; (S)-lactate from pyruvate: step 1/1.</text>
</comment>
<dbReference type="PRINTS" id="PR00086">
    <property type="entry name" value="LLDHDRGNASE"/>
</dbReference>
<dbReference type="Gene3D" id="3.90.110.10">
    <property type="entry name" value="Lactate dehydrogenase/glycoside hydrolase, family 4, C-terminal"/>
    <property type="match status" value="1"/>
</dbReference>
<feature type="binding site" evidence="10">
    <location>
        <begin position="8"/>
        <end position="13"/>
    </location>
    <ligand>
        <name>NAD(+)</name>
        <dbReference type="ChEBI" id="CHEBI:57540"/>
    </ligand>
</feature>
<dbReference type="SUPFAM" id="SSF56327">
    <property type="entry name" value="LDH C-terminal domain-like"/>
    <property type="match status" value="1"/>
</dbReference>
<dbReference type="EMBL" id="FKLO01000082">
    <property type="protein sequence ID" value="SAM72145.1"/>
    <property type="molecule type" value="Genomic_DNA"/>
</dbReference>
<evidence type="ECO:0000256" key="5">
    <source>
        <dbReference type="ARBA" id="ARBA00023002"/>
    </source>
</evidence>
<dbReference type="GO" id="GO:0005737">
    <property type="term" value="C:cytoplasm"/>
    <property type="evidence" value="ECO:0007669"/>
    <property type="project" value="UniProtKB-SubCell"/>
</dbReference>
<evidence type="ECO:0000256" key="8">
    <source>
        <dbReference type="HAMAP-Rule" id="MF_00488"/>
    </source>
</evidence>
<dbReference type="InterPro" id="IPR001557">
    <property type="entry name" value="L-lactate/malate_DH"/>
</dbReference>
<reference evidence="14" key="1">
    <citation type="submission" date="2016-04" db="EMBL/GenBank/DDBJ databases">
        <authorList>
            <person name="Tagini F."/>
        </authorList>
    </citation>
    <scope>NUCLEOTIDE SEQUENCE [LARGE SCALE GENOMIC DNA]</scope>
    <source>
        <strain evidence="14">CHUV0807</strain>
    </source>
</reference>
<keyword evidence="5 8" id="KW-0560">Oxidoreductase</keyword>
<dbReference type="HAMAP" id="MF_00488">
    <property type="entry name" value="Lactate_dehydrog"/>
    <property type="match status" value="1"/>
</dbReference>
<evidence type="ECO:0000259" key="11">
    <source>
        <dbReference type="Pfam" id="PF00056"/>
    </source>
</evidence>
<feature type="domain" description="Lactate/malate dehydrogenase C-terminal" evidence="12">
    <location>
        <begin position="142"/>
        <end position="302"/>
    </location>
</feature>
<feature type="binding site" evidence="8">
    <location>
        <position position="99"/>
    </location>
    <ligand>
        <name>NAD(+)</name>
        <dbReference type="ChEBI" id="CHEBI:57540"/>
    </ligand>
</feature>
<dbReference type="InterPro" id="IPR015955">
    <property type="entry name" value="Lactate_DH/Glyco_Ohase_4_C"/>
</dbReference>
<dbReference type="InterPro" id="IPR011304">
    <property type="entry name" value="L-lactate_DH"/>
</dbReference>
<feature type="binding site" evidence="10">
    <location>
        <position position="93"/>
    </location>
    <ligand>
        <name>NAD(+)</name>
        <dbReference type="ChEBI" id="CHEBI:57540"/>
    </ligand>
</feature>
<feature type="binding site" evidence="8">
    <location>
        <position position="165"/>
    </location>
    <ligand>
        <name>beta-D-fructose 1,6-bisphosphate</name>
        <dbReference type="ChEBI" id="CHEBI:32966"/>
        <note>allosteric activator</note>
    </ligand>
</feature>
<dbReference type="InterPro" id="IPR036291">
    <property type="entry name" value="NAD(P)-bd_dom_sf"/>
</dbReference>
<comment type="function">
    <text evidence="1">Catalyzes the reversible oxidation of malate to oxaloacetate.</text>
</comment>
<dbReference type="NCBIfam" id="TIGR01771">
    <property type="entry name" value="L-LDH-NAD"/>
    <property type="match status" value="1"/>
</dbReference>
<proteinExistence type="inferred from homology"/>
<dbReference type="GO" id="GO:0006096">
    <property type="term" value="P:glycolytic process"/>
    <property type="evidence" value="ECO:0007669"/>
    <property type="project" value="UniProtKB-UniRule"/>
</dbReference>
<feature type="binding site" evidence="8">
    <location>
        <position position="150"/>
    </location>
    <ligand>
        <name>beta-D-fructose 1,6-bisphosphate</name>
        <dbReference type="ChEBI" id="CHEBI:32966"/>
        <note>allosteric activator</note>
    </ligand>
</feature>
<keyword evidence="8" id="KW-0963">Cytoplasm</keyword>
<dbReference type="PANTHER" id="PTHR43128">
    <property type="entry name" value="L-2-HYDROXYCARBOXYLATE DEHYDROGENASE (NAD(P)(+))"/>
    <property type="match status" value="1"/>
</dbReference>
<dbReference type="EC" id="1.1.1.27" evidence="4 8"/>
<dbReference type="SUPFAM" id="SSF51735">
    <property type="entry name" value="NAD(P)-binding Rossmann-fold domains"/>
    <property type="match status" value="1"/>
</dbReference>
<comment type="function">
    <text evidence="8">Catalyzes the conversion of lactate to pyruvate.</text>
</comment>
<evidence type="ECO:0000313" key="13">
    <source>
        <dbReference type="EMBL" id="SAM72145.1"/>
    </source>
</evidence>
<dbReference type="GO" id="GO:0004459">
    <property type="term" value="F:L-lactate dehydrogenase (NAD+) activity"/>
    <property type="evidence" value="ECO:0007669"/>
    <property type="project" value="UniProtKB-UniRule"/>
</dbReference>
<protein>
    <recommendedName>
        <fullName evidence="4 8">L-lactate dehydrogenase</fullName>
        <shortName evidence="8">L-LDH</shortName>
        <ecNumber evidence="4 8">1.1.1.27</ecNumber>
    </recommendedName>
</protein>
<dbReference type="Pfam" id="PF00056">
    <property type="entry name" value="Ldh_1_N"/>
    <property type="match status" value="1"/>
</dbReference>
<dbReference type="GO" id="GO:0006089">
    <property type="term" value="P:lactate metabolic process"/>
    <property type="evidence" value="ECO:0007669"/>
    <property type="project" value="TreeGrafter"/>
</dbReference>
<feature type="binding site" evidence="8">
    <location>
        <position position="63"/>
    </location>
    <ligand>
        <name>NAD(+)</name>
        <dbReference type="ChEBI" id="CHEBI:57540"/>
    </ligand>
</feature>
<evidence type="ECO:0000256" key="2">
    <source>
        <dbReference type="ARBA" id="ARBA00004843"/>
    </source>
</evidence>
<evidence type="ECO:0000256" key="9">
    <source>
        <dbReference type="PIRSR" id="PIRSR000102-1"/>
    </source>
</evidence>
<comment type="caution">
    <text evidence="8">Lacks conserved residue(s) required for the propagation of feature annotation.</text>
</comment>
<dbReference type="UniPathway" id="UPA00554">
    <property type="reaction ID" value="UER00611"/>
</dbReference>
<evidence type="ECO:0000256" key="1">
    <source>
        <dbReference type="ARBA" id="ARBA00003966"/>
    </source>
</evidence>
<feature type="binding site" evidence="8">
    <location>
        <position position="38"/>
    </location>
    <ligand>
        <name>NAD(+)</name>
        <dbReference type="ChEBI" id="CHEBI:57540"/>
    </ligand>
</feature>
<feature type="binding site" evidence="8">
    <location>
        <position position="227"/>
    </location>
    <ligand>
        <name>substrate</name>
    </ligand>
</feature>
<dbReference type="RefSeq" id="WP_079542212.1">
    <property type="nucleotide sequence ID" value="NZ_FKLO01000082.1"/>
</dbReference>
<dbReference type="Proteomes" id="UP000190837">
    <property type="component" value="Unassembled WGS sequence"/>
</dbReference>
<keyword evidence="8" id="KW-0021">Allosteric enzyme</keyword>
<feature type="binding site" evidence="8 10">
    <location>
        <begin position="116"/>
        <end position="118"/>
    </location>
    <ligand>
        <name>NAD(+)</name>
        <dbReference type="ChEBI" id="CHEBI:57540"/>
    </ligand>
</feature>
<feature type="binding site" evidence="8">
    <location>
        <begin position="118"/>
        <end position="121"/>
    </location>
    <ligand>
        <name>substrate</name>
    </ligand>
</feature>
<evidence type="ECO:0000256" key="4">
    <source>
        <dbReference type="ARBA" id="ARBA00012967"/>
    </source>
</evidence>
<comment type="subcellular location">
    <subcellularLocation>
        <location evidence="8">Cytoplasm</location>
    </subcellularLocation>
</comment>
<dbReference type="PIRSF" id="PIRSF000102">
    <property type="entry name" value="Lac_mal_DH"/>
    <property type="match status" value="1"/>
</dbReference>
<dbReference type="Pfam" id="PF02866">
    <property type="entry name" value="Ldh_1_C"/>
    <property type="match status" value="1"/>
</dbReference>
<feature type="binding site" evidence="8">
    <location>
        <position position="80"/>
    </location>
    <ligand>
        <name>substrate</name>
    </ligand>
</feature>
<feature type="binding site" evidence="8">
    <location>
        <position position="86"/>
    </location>
    <ligand>
        <name>substrate</name>
    </ligand>
</feature>
<organism evidence="13 14">
    <name type="scientific">Cardiobacterium hominis</name>
    <dbReference type="NCBI Taxonomy" id="2718"/>
    <lineage>
        <taxon>Bacteria</taxon>
        <taxon>Pseudomonadati</taxon>
        <taxon>Pseudomonadota</taxon>
        <taxon>Gammaproteobacteria</taxon>
        <taxon>Cardiobacteriales</taxon>
        <taxon>Cardiobacteriaceae</taxon>
        <taxon>Cardiobacterium</taxon>
    </lineage>
</organism>
<feature type="binding site" evidence="8">
    <location>
        <position position="12"/>
    </location>
    <ligand>
        <name>NAD(+)</name>
        <dbReference type="ChEBI" id="CHEBI:57540"/>
    </ligand>
</feature>
<feature type="binding site" evidence="8">
    <location>
        <position position="140"/>
    </location>
    <ligand>
        <name>NAD(+)</name>
        <dbReference type="ChEBI" id="CHEBI:57540"/>
    </ligand>
</feature>
<comment type="subunit">
    <text evidence="8">Homotetramer.</text>
</comment>
<dbReference type="Gene3D" id="3.40.50.720">
    <property type="entry name" value="NAD(P)-binding Rossmann-like Domain"/>
    <property type="match status" value="1"/>
</dbReference>
<evidence type="ECO:0000259" key="12">
    <source>
        <dbReference type="Pfam" id="PF02866"/>
    </source>
</evidence>
<accession>A0A1C3H756</accession>
<evidence type="ECO:0000256" key="3">
    <source>
        <dbReference type="ARBA" id="ARBA00006054"/>
    </source>
</evidence>
<keyword evidence="6 8" id="KW-0520">NAD</keyword>
<comment type="similarity">
    <text evidence="3 8">Belongs to the LDH/MDH superfamily. LDH family.</text>
</comment>
<dbReference type="InterPro" id="IPR001236">
    <property type="entry name" value="Lactate/malate_DH_N"/>
</dbReference>
<dbReference type="PROSITE" id="PS00064">
    <property type="entry name" value="L_LDH"/>
    <property type="match status" value="1"/>
</dbReference>
<evidence type="ECO:0000313" key="14">
    <source>
        <dbReference type="Proteomes" id="UP000190837"/>
    </source>
</evidence>
<dbReference type="InterPro" id="IPR018177">
    <property type="entry name" value="L-lactate_DH_AS"/>
</dbReference>
<dbReference type="PANTHER" id="PTHR43128:SF16">
    <property type="entry name" value="L-LACTATE DEHYDROGENASE"/>
    <property type="match status" value="1"/>
</dbReference>
<feature type="binding site" evidence="8 10">
    <location>
        <position position="33"/>
    </location>
    <ligand>
        <name>NAD(+)</name>
        <dbReference type="ChEBI" id="CHEBI:57540"/>
    </ligand>
</feature>
<feature type="domain" description="Lactate/malate dehydrogenase N-terminal" evidence="11">
    <location>
        <begin position="3"/>
        <end position="128"/>
    </location>
</feature>
<evidence type="ECO:0000256" key="10">
    <source>
        <dbReference type="PIRSR" id="PIRSR000102-3"/>
    </source>
</evidence>
<comment type="activity regulation">
    <text evidence="8">Allosterically activated by fructose 1,6-bisphosphate (FBP).</text>
</comment>
<dbReference type="AlphaFoldDB" id="A0A1C3H756"/>
<feature type="active site" description="Proton acceptor" evidence="8 9">
    <location>
        <position position="172"/>
    </location>
</feature>
<evidence type="ECO:0000256" key="7">
    <source>
        <dbReference type="ARBA" id="ARBA00049258"/>
    </source>
</evidence>
<evidence type="ECO:0000256" key="6">
    <source>
        <dbReference type="ARBA" id="ARBA00023027"/>
    </source>
</evidence>
<name>A0A1C3H756_9GAMM</name>
<comment type="catalytic activity">
    <reaction evidence="7 8">
        <text>(S)-lactate + NAD(+) = pyruvate + NADH + H(+)</text>
        <dbReference type="Rhea" id="RHEA:23444"/>
        <dbReference type="ChEBI" id="CHEBI:15361"/>
        <dbReference type="ChEBI" id="CHEBI:15378"/>
        <dbReference type="ChEBI" id="CHEBI:16651"/>
        <dbReference type="ChEBI" id="CHEBI:57540"/>
        <dbReference type="ChEBI" id="CHEBI:57945"/>
        <dbReference type="EC" id="1.1.1.27"/>
    </reaction>
</comment>